<gene>
    <name evidence="5" type="ORF">GT003_09805</name>
</gene>
<dbReference type="Pfam" id="PF12688">
    <property type="entry name" value="TPR_5"/>
    <property type="match status" value="1"/>
</dbReference>
<evidence type="ECO:0000313" key="5">
    <source>
        <dbReference type="EMBL" id="NBC69285.1"/>
    </source>
</evidence>
<keyword evidence="2 3" id="KW-0802">TPR repeat</keyword>
<dbReference type="RefSeq" id="WP_161696946.1">
    <property type="nucleotide sequence ID" value="NZ_JAAAMU010000004.1"/>
</dbReference>
<evidence type="ECO:0000256" key="1">
    <source>
        <dbReference type="ARBA" id="ARBA00022737"/>
    </source>
</evidence>
<feature type="repeat" description="TPR" evidence="3">
    <location>
        <begin position="71"/>
        <end position="104"/>
    </location>
</feature>
<dbReference type="InterPro" id="IPR051012">
    <property type="entry name" value="CellSynth/LPSAsmb/PSIAsmb"/>
</dbReference>
<organism evidence="5 6">
    <name type="scientific">Paenibacillus sacheonensis</name>
    <dbReference type="NCBI Taxonomy" id="742054"/>
    <lineage>
        <taxon>Bacteria</taxon>
        <taxon>Bacillati</taxon>
        <taxon>Bacillota</taxon>
        <taxon>Bacilli</taxon>
        <taxon>Bacillales</taxon>
        <taxon>Paenibacillaceae</taxon>
        <taxon>Paenibacillus</taxon>
    </lineage>
</organism>
<keyword evidence="1" id="KW-0677">Repeat</keyword>
<comment type="caution">
    <text evidence="5">The sequence shown here is derived from an EMBL/GenBank/DDBJ whole genome shotgun (WGS) entry which is preliminary data.</text>
</comment>
<feature type="domain" description="Tetratrico peptide repeat group 5" evidence="4">
    <location>
        <begin position="38"/>
        <end position="155"/>
    </location>
</feature>
<dbReference type="PANTHER" id="PTHR45586:SF1">
    <property type="entry name" value="LIPOPOLYSACCHARIDE ASSEMBLY PROTEIN B"/>
    <property type="match status" value="1"/>
</dbReference>
<dbReference type="Gene3D" id="1.25.40.10">
    <property type="entry name" value="Tetratricopeptide repeat domain"/>
    <property type="match status" value="2"/>
</dbReference>
<accession>A0A7X5C0H8</accession>
<dbReference type="InterPro" id="IPR041656">
    <property type="entry name" value="TPR_5"/>
</dbReference>
<dbReference type="EMBL" id="JAAAMU010000004">
    <property type="protein sequence ID" value="NBC69285.1"/>
    <property type="molecule type" value="Genomic_DNA"/>
</dbReference>
<evidence type="ECO:0000259" key="4">
    <source>
        <dbReference type="Pfam" id="PF12688"/>
    </source>
</evidence>
<dbReference type="Proteomes" id="UP000558113">
    <property type="component" value="Unassembled WGS sequence"/>
</dbReference>
<evidence type="ECO:0000313" key="6">
    <source>
        <dbReference type="Proteomes" id="UP000558113"/>
    </source>
</evidence>
<dbReference type="InterPro" id="IPR011990">
    <property type="entry name" value="TPR-like_helical_dom_sf"/>
</dbReference>
<dbReference type="PANTHER" id="PTHR45586">
    <property type="entry name" value="TPR REPEAT-CONTAINING PROTEIN PA4667"/>
    <property type="match status" value="1"/>
</dbReference>
<evidence type="ECO:0000256" key="2">
    <source>
        <dbReference type="ARBA" id="ARBA00022803"/>
    </source>
</evidence>
<sequence>MTALSEAVALREQGRLEEARTALRSLIDMEPDNPEVWYHYAWVHDMMELEREAVPYYEKALRLGLAGEARQGAMLGLGSTLRTLGRYEQAREVLEAAIEAYPDRRGFQAFYAMVLYNLKEHAASMQILLHLVAETSGDEGILAYRKAIGFYADKLDRIWET</sequence>
<name>A0A7X5C0H8_9BACL</name>
<evidence type="ECO:0000256" key="3">
    <source>
        <dbReference type="PROSITE-ProRule" id="PRU00339"/>
    </source>
</evidence>
<dbReference type="AlphaFoldDB" id="A0A7X5C0H8"/>
<keyword evidence="6" id="KW-1185">Reference proteome</keyword>
<proteinExistence type="predicted"/>
<dbReference type="Pfam" id="PF13174">
    <property type="entry name" value="TPR_6"/>
    <property type="match status" value="1"/>
</dbReference>
<dbReference type="PROSITE" id="PS50005">
    <property type="entry name" value="TPR"/>
    <property type="match status" value="1"/>
</dbReference>
<dbReference type="SUPFAM" id="SSF48452">
    <property type="entry name" value="TPR-like"/>
    <property type="match status" value="1"/>
</dbReference>
<protein>
    <submittedName>
        <fullName evidence="5">Tetratricopeptide repeat protein</fullName>
    </submittedName>
</protein>
<dbReference type="OrthoDB" id="193829at2"/>
<dbReference type="InterPro" id="IPR019734">
    <property type="entry name" value="TPR_rpt"/>
</dbReference>
<reference evidence="5 6" key="1">
    <citation type="submission" date="2020-01" db="EMBL/GenBank/DDBJ databases">
        <title>Paenibacillus soybeanensis sp. nov. isolated from the nodules of soybean (Glycine max(L.) Merr).</title>
        <authorList>
            <person name="Wang H."/>
        </authorList>
    </citation>
    <scope>NUCLEOTIDE SEQUENCE [LARGE SCALE GENOMIC DNA]</scope>
    <source>
        <strain evidence="5 6">DSM 23054</strain>
    </source>
</reference>